<dbReference type="AlphaFoldDB" id="A0A0L8GP66"/>
<protein>
    <submittedName>
        <fullName evidence="2">Uncharacterized protein</fullName>
    </submittedName>
</protein>
<reference evidence="2" key="1">
    <citation type="submission" date="2015-07" db="EMBL/GenBank/DDBJ databases">
        <title>MeaNS - Measles Nucleotide Surveillance Program.</title>
        <authorList>
            <person name="Tran T."/>
            <person name="Druce J."/>
        </authorList>
    </citation>
    <scope>NUCLEOTIDE SEQUENCE</scope>
    <source>
        <strain evidence="2">UCB-OBI-ISO-001</strain>
        <tissue evidence="2">Gonad</tissue>
    </source>
</reference>
<feature type="transmembrane region" description="Helical" evidence="1">
    <location>
        <begin position="24"/>
        <end position="51"/>
    </location>
</feature>
<keyword evidence="1" id="KW-1133">Transmembrane helix</keyword>
<sequence length="68" mass="7701">MSSFNPIQNYAVSSSYSSTNNSPFYFVFFFVCFSVSLSLFFVLFFFFVLLLGSFACPYANISEKNGLP</sequence>
<keyword evidence="1" id="KW-0472">Membrane</keyword>
<gene>
    <name evidence="2" type="ORF">OCBIM_22030810mg</name>
</gene>
<organism evidence="2">
    <name type="scientific">Octopus bimaculoides</name>
    <name type="common">California two-spotted octopus</name>
    <dbReference type="NCBI Taxonomy" id="37653"/>
    <lineage>
        <taxon>Eukaryota</taxon>
        <taxon>Metazoa</taxon>
        <taxon>Spiralia</taxon>
        <taxon>Lophotrochozoa</taxon>
        <taxon>Mollusca</taxon>
        <taxon>Cephalopoda</taxon>
        <taxon>Coleoidea</taxon>
        <taxon>Octopodiformes</taxon>
        <taxon>Octopoda</taxon>
        <taxon>Incirrata</taxon>
        <taxon>Octopodidae</taxon>
        <taxon>Octopus</taxon>
    </lineage>
</organism>
<evidence type="ECO:0000313" key="2">
    <source>
        <dbReference type="EMBL" id="KOF78415.1"/>
    </source>
</evidence>
<evidence type="ECO:0000256" key="1">
    <source>
        <dbReference type="SAM" id="Phobius"/>
    </source>
</evidence>
<name>A0A0L8GP66_OCTBM</name>
<proteinExistence type="predicted"/>
<accession>A0A0L8GP66</accession>
<keyword evidence="1" id="KW-0812">Transmembrane</keyword>
<dbReference type="EMBL" id="KQ421092">
    <property type="protein sequence ID" value="KOF78415.1"/>
    <property type="molecule type" value="Genomic_DNA"/>
</dbReference>